<dbReference type="PANTHER" id="PTHR48212:SF1">
    <property type="entry name" value="CCHC-TYPE DOMAIN-CONTAINING PROTEIN"/>
    <property type="match status" value="1"/>
</dbReference>
<organism evidence="2 3">
    <name type="scientific">Triticum turgidum subsp. durum</name>
    <name type="common">Durum wheat</name>
    <name type="synonym">Triticum durum</name>
    <dbReference type="NCBI Taxonomy" id="4567"/>
    <lineage>
        <taxon>Eukaryota</taxon>
        <taxon>Viridiplantae</taxon>
        <taxon>Streptophyta</taxon>
        <taxon>Embryophyta</taxon>
        <taxon>Tracheophyta</taxon>
        <taxon>Spermatophyta</taxon>
        <taxon>Magnoliopsida</taxon>
        <taxon>Liliopsida</taxon>
        <taxon>Poales</taxon>
        <taxon>Poaceae</taxon>
        <taxon>BOP clade</taxon>
        <taxon>Pooideae</taxon>
        <taxon>Triticodae</taxon>
        <taxon>Triticeae</taxon>
        <taxon>Triticinae</taxon>
        <taxon>Triticum</taxon>
    </lineage>
</organism>
<reference evidence="2 3" key="1">
    <citation type="submission" date="2017-09" db="EMBL/GenBank/DDBJ databases">
        <authorList>
            <consortium name="International Durum Wheat Genome Sequencing Consortium (IDWGSC)"/>
            <person name="Milanesi L."/>
        </authorList>
    </citation>
    <scope>NUCLEOTIDE SEQUENCE [LARGE SCALE GENOMIC DNA]</scope>
    <source>
        <strain evidence="3">cv. Svevo</strain>
    </source>
</reference>
<name>A0A9R0ZCW3_TRITD</name>
<proteinExistence type="predicted"/>
<dbReference type="AlphaFoldDB" id="A0A9R0ZCW3"/>
<evidence type="ECO:0000256" key="1">
    <source>
        <dbReference type="SAM" id="MobiDB-lite"/>
    </source>
</evidence>
<dbReference type="EMBL" id="LT934123">
    <property type="protein sequence ID" value="VAI75596.1"/>
    <property type="molecule type" value="Genomic_DNA"/>
</dbReference>
<evidence type="ECO:0000313" key="2">
    <source>
        <dbReference type="EMBL" id="VAI75596.1"/>
    </source>
</evidence>
<sequence length="487" mass="55260">MAYYSDCLGDARNTTNSTETIQELISKISHRLDDLARQREVVFEDRPSSYDPYSRGHPYVAPTCHICGFQGHSLAECQHGYSHSPNCYGMSLAPQPSSYQNNYSYGWPENQNMSYRSNNPEISPFASSNHMQGFRYNEESHNYAPQQIYSAPTHIPQHQEMLPMELNGPPFGQPTTPATAEKSHVQVPTQDEFDDIDKLTLLSLKFTWSAEDDPIRKVILEEMKKIKSGKEIVEEVRKIEKNINAGSTISSQLELSVSGIPLDTCEVPTPSYPAKEDSKCLEEEISQIEEDELEDKEQDDQELECPSDQDEDPLHLTPGEVKEDPIVEDEEPEIHLPIIMQERDIAGLSNPLNDMGPYELFATTLHCMMLSVKIDLRKCLLGYDDTYTVGGIAHINDDHTYFPHAKPMLNDKHHPHVSIELADSYHTHHVLYSYAYVIGYSIDDLEGITPFTCMVSFFECSFRFLLLHRSLHADQVRGDIPWDPGGS</sequence>
<protein>
    <recommendedName>
        <fullName evidence="4">CCHC-type domain-containing protein</fullName>
    </recommendedName>
</protein>
<evidence type="ECO:0000313" key="3">
    <source>
        <dbReference type="Proteomes" id="UP000324705"/>
    </source>
</evidence>
<dbReference type="Gramene" id="TRITD7Av1G143530.1">
    <property type="protein sequence ID" value="TRITD7Av1G143530.1"/>
    <property type="gene ID" value="TRITD7Av1G143530"/>
</dbReference>
<feature type="region of interest" description="Disordered" evidence="1">
    <location>
        <begin position="291"/>
        <end position="328"/>
    </location>
</feature>
<dbReference type="Proteomes" id="UP000324705">
    <property type="component" value="Chromosome 7A"/>
</dbReference>
<feature type="compositionally biased region" description="Acidic residues" evidence="1">
    <location>
        <begin position="291"/>
        <end position="311"/>
    </location>
</feature>
<keyword evidence="3" id="KW-1185">Reference proteome</keyword>
<evidence type="ECO:0008006" key="4">
    <source>
        <dbReference type="Google" id="ProtNLM"/>
    </source>
</evidence>
<gene>
    <name evidence="2" type="ORF">TRITD_7Av1G143530</name>
</gene>
<dbReference type="PANTHER" id="PTHR48212">
    <property type="entry name" value="CCHC-TYPE DOMAIN-CONTAINING PROTEIN"/>
    <property type="match status" value="1"/>
</dbReference>
<accession>A0A9R0ZCW3</accession>